<dbReference type="RefSeq" id="XP_064707003.1">
    <property type="nucleotide sequence ID" value="XM_064845458.1"/>
</dbReference>
<dbReference type="GO" id="GO:0019568">
    <property type="term" value="P:arabinose catabolic process"/>
    <property type="evidence" value="ECO:0007669"/>
    <property type="project" value="UniProtKB-ARBA"/>
</dbReference>
<evidence type="ECO:0000256" key="3">
    <source>
        <dbReference type="ARBA" id="ARBA00012845"/>
    </source>
</evidence>
<comment type="catalytic activity">
    <reaction evidence="7">
        <text>xylitol + NADP(+) = D-xylose + NADPH + H(+)</text>
        <dbReference type="Rhea" id="RHEA:27445"/>
        <dbReference type="ChEBI" id="CHEBI:15378"/>
        <dbReference type="ChEBI" id="CHEBI:17151"/>
        <dbReference type="ChEBI" id="CHEBI:53455"/>
        <dbReference type="ChEBI" id="CHEBI:57783"/>
        <dbReference type="ChEBI" id="CHEBI:58349"/>
        <dbReference type="EC" id="1.1.1.307"/>
    </reaction>
</comment>
<comment type="caution">
    <text evidence="13">The sequence shown here is derived from an EMBL/GenBank/DDBJ whole genome shotgun (WGS) entry which is preliminary data.</text>
</comment>
<evidence type="ECO:0000313" key="14">
    <source>
        <dbReference type="Proteomes" id="UP001358417"/>
    </source>
</evidence>
<dbReference type="InterPro" id="IPR020471">
    <property type="entry name" value="AKR"/>
</dbReference>
<comment type="similarity">
    <text evidence="2">Belongs to the aldo/keto reductase family.</text>
</comment>
<feature type="active site" description="Proton donor" evidence="9">
    <location>
        <position position="58"/>
    </location>
</feature>
<keyword evidence="5" id="KW-0560">Oxidoreductase</keyword>
<dbReference type="Gene3D" id="3.20.20.100">
    <property type="entry name" value="NADP-dependent oxidoreductase domain"/>
    <property type="match status" value="1"/>
</dbReference>
<gene>
    <name evidence="13" type="ORF">LTR84_001840</name>
</gene>
<feature type="binding site" evidence="10">
    <location>
        <position position="114"/>
    </location>
    <ligand>
        <name>substrate</name>
    </ligand>
</feature>
<dbReference type="PROSITE" id="PS00798">
    <property type="entry name" value="ALDOKETO_REDUCTASE_1"/>
    <property type="match status" value="1"/>
</dbReference>
<evidence type="ECO:0000256" key="7">
    <source>
        <dbReference type="ARBA" id="ARBA00047534"/>
    </source>
</evidence>
<dbReference type="AlphaFoldDB" id="A0AAV9NBR7"/>
<evidence type="ECO:0000256" key="2">
    <source>
        <dbReference type="ARBA" id="ARBA00007905"/>
    </source>
</evidence>
<evidence type="ECO:0000256" key="5">
    <source>
        <dbReference type="ARBA" id="ARBA00023002"/>
    </source>
</evidence>
<dbReference type="Pfam" id="PF00248">
    <property type="entry name" value="Aldo_ket_red"/>
    <property type="match status" value="1"/>
</dbReference>
<dbReference type="EC" id="1.1.1.307" evidence="3"/>
<dbReference type="PIRSF" id="PIRSF000097">
    <property type="entry name" value="AKR"/>
    <property type="match status" value="1"/>
</dbReference>
<keyword evidence="14" id="KW-1185">Reference proteome</keyword>
<evidence type="ECO:0000256" key="9">
    <source>
        <dbReference type="PIRSR" id="PIRSR000097-1"/>
    </source>
</evidence>
<comment type="function">
    <text evidence="6">Catalyzes the initial reaction in the xylose utilization pathway by reducing D-xylose into xylitol. Xylose is a major component of hemicelluloses such as xylan. Most fungi utilize D-xylose via three enzymatic reactions, xylose reductase (XR), xylitol dehydrogenase (XDH), and xylulokinase, to form xylulose 5-phosphate, which enters pentose phosphate pathway.</text>
</comment>
<comment type="subcellular location">
    <subcellularLocation>
        <location evidence="1">Cytoplasm</location>
    </subcellularLocation>
</comment>
<dbReference type="FunFam" id="3.20.20.100:FF:000018">
    <property type="entry name" value="Glycerol dehydrogenase Gcy1"/>
    <property type="match status" value="1"/>
</dbReference>
<dbReference type="GO" id="GO:0006066">
    <property type="term" value="P:alcohol metabolic process"/>
    <property type="evidence" value="ECO:0007669"/>
    <property type="project" value="UniProtKB-ARBA"/>
</dbReference>
<dbReference type="SUPFAM" id="SSF51430">
    <property type="entry name" value="NAD(P)-linked oxidoreductase"/>
    <property type="match status" value="1"/>
</dbReference>
<evidence type="ECO:0000259" key="12">
    <source>
        <dbReference type="Pfam" id="PF00248"/>
    </source>
</evidence>
<dbReference type="PANTHER" id="PTHR11732">
    <property type="entry name" value="ALDO/KETO REDUCTASE"/>
    <property type="match status" value="1"/>
</dbReference>
<dbReference type="InterPro" id="IPR018170">
    <property type="entry name" value="Aldo/ket_reductase_CS"/>
</dbReference>
<dbReference type="GO" id="GO:0042843">
    <property type="term" value="P:D-xylose catabolic process"/>
    <property type="evidence" value="ECO:0007669"/>
    <property type="project" value="UniProtKB-ARBA"/>
</dbReference>
<protein>
    <recommendedName>
        <fullName evidence="3">D-xylose reductase [NAD(P)H]</fullName>
        <ecNumber evidence="3">1.1.1.307</ecNumber>
    </recommendedName>
</protein>
<dbReference type="GO" id="GO:0004032">
    <property type="term" value="F:aldose reductase (NADPH) activity"/>
    <property type="evidence" value="ECO:0007669"/>
    <property type="project" value="UniProtKB-ARBA"/>
</dbReference>
<evidence type="ECO:0000256" key="4">
    <source>
        <dbReference type="ARBA" id="ARBA00022490"/>
    </source>
</evidence>
<feature type="site" description="Lowers pKa of active site Tyr" evidence="11">
    <location>
        <position position="83"/>
    </location>
</feature>
<organism evidence="13 14">
    <name type="scientific">Exophiala bonariae</name>
    <dbReference type="NCBI Taxonomy" id="1690606"/>
    <lineage>
        <taxon>Eukaryota</taxon>
        <taxon>Fungi</taxon>
        <taxon>Dikarya</taxon>
        <taxon>Ascomycota</taxon>
        <taxon>Pezizomycotina</taxon>
        <taxon>Eurotiomycetes</taxon>
        <taxon>Chaetothyriomycetidae</taxon>
        <taxon>Chaetothyriales</taxon>
        <taxon>Herpotrichiellaceae</taxon>
        <taxon>Exophiala</taxon>
    </lineage>
</organism>
<dbReference type="PROSITE" id="PS00063">
    <property type="entry name" value="ALDOKETO_REDUCTASE_3"/>
    <property type="match status" value="1"/>
</dbReference>
<dbReference type="GO" id="GO:0005737">
    <property type="term" value="C:cytoplasm"/>
    <property type="evidence" value="ECO:0007669"/>
    <property type="project" value="UniProtKB-SubCell"/>
</dbReference>
<evidence type="ECO:0000256" key="1">
    <source>
        <dbReference type="ARBA" id="ARBA00004496"/>
    </source>
</evidence>
<feature type="domain" description="NADP-dependent oxidoreductase" evidence="12">
    <location>
        <begin position="25"/>
        <end position="279"/>
    </location>
</feature>
<dbReference type="GO" id="GO:0033554">
    <property type="term" value="P:cellular response to stress"/>
    <property type="evidence" value="ECO:0007669"/>
    <property type="project" value="UniProtKB-ARBA"/>
</dbReference>
<name>A0AAV9NBR7_9EURO</name>
<reference evidence="13 14" key="1">
    <citation type="submission" date="2023-08" db="EMBL/GenBank/DDBJ databases">
        <title>Black Yeasts Isolated from many extreme environments.</title>
        <authorList>
            <person name="Coleine C."/>
            <person name="Stajich J.E."/>
            <person name="Selbmann L."/>
        </authorList>
    </citation>
    <scope>NUCLEOTIDE SEQUENCE [LARGE SCALE GENOMIC DNA]</scope>
    <source>
        <strain evidence="13 14">CCFEE 5792</strain>
    </source>
</reference>
<evidence type="ECO:0000256" key="11">
    <source>
        <dbReference type="PIRSR" id="PIRSR000097-3"/>
    </source>
</evidence>
<dbReference type="InterPro" id="IPR023210">
    <property type="entry name" value="NADP_OxRdtase_dom"/>
</dbReference>
<dbReference type="EMBL" id="JAVRRD010000011">
    <property type="protein sequence ID" value="KAK5053878.1"/>
    <property type="molecule type" value="Genomic_DNA"/>
</dbReference>
<keyword evidence="4" id="KW-0963">Cytoplasm</keyword>
<dbReference type="Proteomes" id="UP001358417">
    <property type="component" value="Unassembled WGS sequence"/>
</dbReference>
<dbReference type="InterPro" id="IPR036812">
    <property type="entry name" value="NAD(P)_OxRdtase_dom_sf"/>
</dbReference>
<sequence length="309" mass="34052">MSTSQSGKGTKTVFTLNTGDKIPGIGLGTWQSEPNQVRVAVKDALLAGYRHIDTALAYGNEAEVGQGIKDSGVPRSEIWITTKLDNPWHKRVEEGIASSLKSLDTDYVDLYLMHWPSSSVPEDLKKHYDDWNFIDTWREMQKLVGTGKVRNIGVSNFVISNLEKLLSAPSTTITPAVNQIELHPNMPSPKTIAYCKEKGIHVTAYSCLGSTDSPLAKDKTLGKIAEAKGKTPQQVLLAWGLQRGTSVIPKSVTKSRIEANFQLDDFELTSEEMETLSNIKDRFKVCGDAWLPIKVFFNEEGDGGDSPSH</sequence>
<dbReference type="GO" id="GO:0042180">
    <property type="term" value="P:ketone metabolic process"/>
    <property type="evidence" value="ECO:0007669"/>
    <property type="project" value="UniProtKB-ARBA"/>
</dbReference>
<proteinExistence type="inferred from homology"/>
<evidence type="ECO:0000256" key="10">
    <source>
        <dbReference type="PIRSR" id="PIRSR000097-2"/>
    </source>
</evidence>
<dbReference type="PROSITE" id="PS00062">
    <property type="entry name" value="ALDOKETO_REDUCTASE_2"/>
    <property type="match status" value="1"/>
</dbReference>
<evidence type="ECO:0000313" key="13">
    <source>
        <dbReference type="EMBL" id="KAK5053878.1"/>
    </source>
</evidence>
<accession>A0AAV9NBR7</accession>
<dbReference type="GeneID" id="89970056"/>
<evidence type="ECO:0000256" key="8">
    <source>
        <dbReference type="ARBA" id="ARBA00049485"/>
    </source>
</evidence>
<comment type="catalytic activity">
    <reaction evidence="8">
        <text>xylitol + NAD(+) = D-xylose + NADH + H(+)</text>
        <dbReference type="Rhea" id="RHEA:27441"/>
        <dbReference type="ChEBI" id="CHEBI:15378"/>
        <dbReference type="ChEBI" id="CHEBI:17151"/>
        <dbReference type="ChEBI" id="CHEBI:53455"/>
        <dbReference type="ChEBI" id="CHEBI:57540"/>
        <dbReference type="ChEBI" id="CHEBI:57945"/>
        <dbReference type="EC" id="1.1.1.307"/>
    </reaction>
</comment>
<dbReference type="PRINTS" id="PR00069">
    <property type="entry name" value="ALDKETRDTASE"/>
</dbReference>
<evidence type="ECO:0000256" key="6">
    <source>
        <dbReference type="ARBA" id="ARBA00025065"/>
    </source>
</evidence>